<feature type="transmembrane region" description="Helical" evidence="6">
    <location>
        <begin position="327"/>
        <end position="346"/>
    </location>
</feature>
<feature type="transmembrane region" description="Helical" evidence="6">
    <location>
        <begin position="358"/>
        <end position="380"/>
    </location>
</feature>
<evidence type="ECO:0000256" key="1">
    <source>
        <dbReference type="ARBA" id="ARBA00004141"/>
    </source>
</evidence>
<dbReference type="PANTHER" id="PTHR30474">
    <property type="entry name" value="CELL CYCLE PROTEIN"/>
    <property type="match status" value="1"/>
</dbReference>
<feature type="transmembrane region" description="Helical" evidence="6">
    <location>
        <begin position="221"/>
        <end position="242"/>
    </location>
</feature>
<proteinExistence type="predicted"/>
<feature type="transmembrane region" description="Helical" evidence="6">
    <location>
        <begin position="249"/>
        <end position="272"/>
    </location>
</feature>
<name>D5X7R8_THEPJ</name>
<keyword evidence="2 6" id="KW-0812">Transmembrane</keyword>
<feature type="transmembrane region" description="Helical" evidence="6">
    <location>
        <begin position="41"/>
        <end position="59"/>
    </location>
</feature>
<dbReference type="Pfam" id="PF01098">
    <property type="entry name" value="FTSW_RODA_SPOVE"/>
    <property type="match status" value="1"/>
</dbReference>
<dbReference type="RefSeq" id="WP_013120650.1">
    <property type="nucleotide sequence ID" value="NC_014152.1"/>
</dbReference>
<dbReference type="KEGG" id="tjr:TherJR_1789"/>
<evidence type="ECO:0000256" key="4">
    <source>
        <dbReference type="ARBA" id="ARBA00022989"/>
    </source>
</evidence>
<dbReference type="InterPro" id="IPR001182">
    <property type="entry name" value="FtsW/RodA"/>
</dbReference>
<dbReference type="HOGENOM" id="CLU_029243_3_1_9"/>
<dbReference type="STRING" id="635013.TherJR_1789"/>
<dbReference type="GO" id="GO:0015648">
    <property type="term" value="F:lipid-linked peptidoglycan transporter activity"/>
    <property type="evidence" value="ECO:0007669"/>
    <property type="project" value="TreeGrafter"/>
</dbReference>
<reference evidence="7 8" key="1">
    <citation type="submission" date="2010-05" db="EMBL/GenBank/DDBJ databases">
        <title>Complete sequence of Thermincola sp. JR.</title>
        <authorList>
            <consortium name="US DOE Joint Genome Institute"/>
            <person name="Lucas S."/>
            <person name="Copeland A."/>
            <person name="Lapidus A."/>
            <person name="Cheng J.-F."/>
            <person name="Bruce D."/>
            <person name="Goodwin L."/>
            <person name="Pitluck S."/>
            <person name="Chertkov O."/>
            <person name="Detter J.C."/>
            <person name="Han C."/>
            <person name="Tapia R."/>
            <person name="Land M."/>
            <person name="Hauser L."/>
            <person name="Kyrpides N."/>
            <person name="Mikhailova N."/>
            <person name="Hazen T.C."/>
            <person name="Woyke T."/>
        </authorList>
    </citation>
    <scope>NUCLEOTIDE SEQUENCE [LARGE SCALE GENOMIC DNA]</scope>
    <source>
        <strain evidence="7 8">JR</strain>
    </source>
</reference>
<feature type="transmembrane region" description="Helical" evidence="6">
    <location>
        <begin position="122"/>
        <end position="144"/>
    </location>
</feature>
<gene>
    <name evidence="7" type="ordered locus">TherJR_1789</name>
</gene>
<evidence type="ECO:0000256" key="5">
    <source>
        <dbReference type="ARBA" id="ARBA00023136"/>
    </source>
</evidence>
<feature type="transmembrane region" description="Helical" evidence="6">
    <location>
        <begin position="392"/>
        <end position="413"/>
    </location>
</feature>
<comment type="subcellular location">
    <subcellularLocation>
        <location evidence="1">Membrane</location>
        <topology evidence="1">Multi-pass membrane protein</topology>
    </subcellularLocation>
</comment>
<evidence type="ECO:0000256" key="2">
    <source>
        <dbReference type="ARBA" id="ARBA00022692"/>
    </source>
</evidence>
<dbReference type="GO" id="GO:0005886">
    <property type="term" value="C:plasma membrane"/>
    <property type="evidence" value="ECO:0007669"/>
    <property type="project" value="TreeGrafter"/>
</dbReference>
<dbReference type="PANTHER" id="PTHR30474:SF3">
    <property type="entry name" value="PEPTIDOGLYCAN GLYCOSYLTRANSFERASE RODA"/>
    <property type="match status" value="1"/>
</dbReference>
<feature type="transmembrane region" description="Helical" evidence="6">
    <location>
        <begin position="95"/>
        <end position="115"/>
    </location>
</feature>
<sequence length="427" mass="47058">MLAVHRKEMSLILWAALFFGAGLLNLWFIDNQRWHTDIFTYGGILVVLLLAISLLLARWKIIGDPYILPLIAMLNFIGMLLLFRLSPDVAVKQFYWQVVGLLSFVFVIKFLADYVRLQDYKYVYIIVGILLLVLTIIFGVEVGGAKSWLALGPLRFQPSEIVKIILVVFLASFLEEERDILVSGSREILGIGLPSLRYIGPVIIMCGLSLMLLVFQKDLGTALIFYGTFLAMVYIATGRWLYITSGTFLFALGAVICYFLFFHVQTRVAIWLNPWQDIDGKGYQIVQSLFALASGGLTGTGLGLGNPGYIPAVHTDFVFSAWSEETGMLGAVALILLYLLFVYRGMVIAAKSRTNFGILLAGGLSALFAIQTFVIMAGVIKLLPLTGVTLPFISYGGSSLVSSYVLAGLLVAVSHRDSSVSEGMLER</sequence>
<keyword evidence="4 6" id="KW-1133">Transmembrane helix</keyword>
<evidence type="ECO:0000313" key="8">
    <source>
        <dbReference type="Proteomes" id="UP000002377"/>
    </source>
</evidence>
<feature type="transmembrane region" description="Helical" evidence="6">
    <location>
        <begin position="12"/>
        <end position="29"/>
    </location>
</feature>
<dbReference type="GO" id="GO:0032153">
    <property type="term" value="C:cell division site"/>
    <property type="evidence" value="ECO:0007669"/>
    <property type="project" value="TreeGrafter"/>
</dbReference>
<feature type="transmembrane region" description="Helical" evidence="6">
    <location>
        <begin position="66"/>
        <end position="83"/>
    </location>
</feature>
<evidence type="ECO:0000256" key="3">
    <source>
        <dbReference type="ARBA" id="ARBA00022960"/>
    </source>
</evidence>
<keyword evidence="5 6" id="KW-0472">Membrane</keyword>
<organism evidence="7 8">
    <name type="scientific">Thermincola potens (strain JR)</name>
    <dbReference type="NCBI Taxonomy" id="635013"/>
    <lineage>
        <taxon>Bacteria</taxon>
        <taxon>Bacillati</taxon>
        <taxon>Bacillota</taxon>
        <taxon>Clostridia</taxon>
        <taxon>Eubacteriales</taxon>
        <taxon>Thermincolaceae</taxon>
        <taxon>Thermincola</taxon>
    </lineage>
</organism>
<keyword evidence="3" id="KW-0133">Cell shape</keyword>
<dbReference type="EMBL" id="CP002028">
    <property type="protein sequence ID" value="ADG82638.1"/>
    <property type="molecule type" value="Genomic_DNA"/>
</dbReference>
<evidence type="ECO:0000313" key="7">
    <source>
        <dbReference type="EMBL" id="ADG82638.1"/>
    </source>
</evidence>
<keyword evidence="8" id="KW-1185">Reference proteome</keyword>
<dbReference type="GO" id="GO:0051301">
    <property type="term" value="P:cell division"/>
    <property type="evidence" value="ECO:0007669"/>
    <property type="project" value="InterPro"/>
</dbReference>
<dbReference type="GO" id="GO:0008360">
    <property type="term" value="P:regulation of cell shape"/>
    <property type="evidence" value="ECO:0007669"/>
    <property type="project" value="UniProtKB-KW"/>
</dbReference>
<evidence type="ECO:0000256" key="6">
    <source>
        <dbReference type="SAM" id="Phobius"/>
    </source>
</evidence>
<feature type="transmembrane region" description="Helical" evidence="6">
    <location>
        <begin position="195"/>
        <end position="215"/>
    </location>
</feature>
<protein>
    <submittedName>
        <fullName evidence="7">Cell cycle protein</fullName>
    </submittedName>
</protein>
<dbReference type="Proteomes" id="UP000002377">
    <property type="component" value="Chromosome"/>
</dbReference>
<dbReference type="OrthoDB" id="9812661at2"/>
<dbReference type="eggNOG" id="COG0772">
    <property type="taxonomic scope" value="Bacteria"/>
</dbReference>
<dbReference type="AlphaFoldDB" id="D5X7R8"/>
<accession>D5X7R8</accession>